<evidence type="ECO:0008006" key="4">
    <source>
        <dbReference type="Google" id="ProtNLM"/>
    </source>
</evidence>
<dbReference type="Gene3D" id="1.10.390.10">
    <property type="entry name" value="Neutral Protease Domain 2"/>
    <property type="match status" value="1"/>
</dbReference>
<evidence type="ECO:0000256" key="1">
    <source>
        <dbReference type="SAM" id="SignalP"/>
    </source>
</evidence>
<dbReference type="EMBL" id="JALNMH010000002">
    <property type="protein sequence ID" value="MCK7592557.1"/>
    <property type="molecule type" value="Genomic_DNA"/>
</dbReference>
<dbReference type="RefSeq" id="WP_248204763.1">
    <property type="nucleotide sequence ID" value="NZ_JALNMH010000002.1"/>
</dbReference>
<sequence>MRALIPMLLLACLPGLALAAGAPRWDFEIRLEAPTGPLKLRSCTSAAQPAVRFEAGRSASRFLIEARRTGGGRLARSGWVLEGADWAAGECLLTRIDLAAIARADRYGLGGQPDRFWRIAPRDFLWRPAELDAESRLRFLAPPGWSASVPWRPIGNGWHRLGATPADWPASVVFGRFEERRIERPGGVLRLAVVPVGGSLPNDEVAGWIESVTDDLLHSHGRLPLPDVQILVLPLPGVRGAVPWGQVQRGGGSAVHLFPGLEAGPARWRADWTATHEFAHLLHPYLGERGRWLSEGLASYYQNVLRARSGELGRAEAWAKLAAGFERGRRATPEDAAPLETVAGQRQRGSTMRVYWAGAAFWLESDLALRRQGSSLDQALERFAREHLPSERRWSGEQYMAALQRLAPEGDWQARFRRHARAETFPDIDPRVDLLAAGRGAEAPAFIREVMQGAAGIARREAANQGAAAP</sequence>
<name>A0ABT0GEV4_9GAMM</name>
<keyword evidence="1" id="KW-0732">Signal</keyword>
<dbReference type="InterPro" id="IPR027268">
    <property type="entry name" value="Peptidase_M4/M1_CTD_sf"/>
</dbReference>
<gene>
    <name evidence="2" type="ORF">M0G41_02620</name>
</gene>
<evidence type="ECO:0000313" key="2">
    <source>
        <dbReference type="EMBL" id="MCK7592557.1"/>
    </source>
</evidence>
<comment type="caution">
    <text evidence="2">The sequence shown here is derived from an EMBL/GenBank/DDBJ whole genome shotgun (WGS) entry which is preliminary data.</text>
</comment>
<protein>
    <recommendedName>
        <fullName evidence="4">Peptidase M61 catalytic domain-containing protein</fullName>
    </recommendedName>
</protein>
<reference evidence="2" key="1">
    <citation type="submission" date="2022-04" db="EMBL/GenBank/DDBJ databases">
        <title>Lysobacter sp. CAU 1642 isolated from sea sand.</title>
        <authorList>
            <person name="Kim W."/>
        </authorList>
    </citation>
    <scope>NUCLEOTIDE SEQUENCE</scope>
    <source>
        <strain evidence="2">CAU 1642</strain>
    </source>
</reference>
<proteinExistence type="predicted"/>
<dbReference type="Proteomes" id="UP001431449">
    <property type="component" value="Unassembled WGS sequence"/>
</dbReference>
<feature type="chain" id="PRO_5047253771" description="Peptidase M61 catalytic domain-containing protein" evidence="1">
    <location>
        <begin position="20"/>
        <end position="470"/>
    </location>
</feature>
<evidence type="ECO:0000313" key="3">
    <source>
        <dbReference type="Proteomes" id="UP001431449"/>
    </source>
</evidence>
<organism evidence="2 3">
    <name type="scientific">Pseudomarimonas salicorniae</name>
    <dbReference type="NCBI Taxonomy" id="2933270"/>
    <lineage>
        <taxon>Bacteria</taxon>
        <taxon>Pseudomonadati</taxon>
        <taxon>Pseudomonadota</taxon>
        <taxon>Gammaproteobacteria</taxon>
        <taxon>Lysobacterales</taxon>
        <taxon>Lysobacteraceae</taxon>
        <taxon>Pseudomarimonas</taxon>
    </lineage>
</organism>
<accession>A0ABT0GEV4</accession>
<feature type="signal peptide" evidence="1">
    <location>
        <begin position="1"/>
        <end position="19"/>
    </location>
</feature>
<keyword evidence="3" id="KW-1185">Reference proteome</keyword>